<feature type="compositionally biased region" description="Basic and acidic residues" evidence="1">
    <location>
        <begin position="143"/>
        <end position="153"/>
    </location>
</feature>
<organism evidence="3">
    <name type="scientific">Rosellinia necatrix</name>
    <name type="common">White root-rot fungus</name>
    <dbReference type="NCBI Taxonomy" id="77044"/>
    <lineage>
        <taxon>Eukaryota</taxon>
        <taxon>Fungi</taxon>
        <taxon>Dikarya</taxon>
        <taxon>Ascomycota</taxon>
        <taxon>Pezizomycotina</taxon>
        <taxon>Sordariomycetes</taxon>
        <taxon>Xylariomycetidae</taxon>
        <taxon>Xylariales</taxon>
        <taxon>Xylariaceae</taxon>
        <taxon>Rosellinia</taxon>
    </lineage>
</organism>
<dbReference type="Proteomes" id="UP000054516">
    <property type="component" value="Unassembled WGS sequence"/>
</dbReference>
<keyword evidence="2" id="KW-0472">Membrane</keyword>
<keyword evidence="2" id="KW-1133">Transmembrane helix</keyword>
<evidence type="ECO:0000313" key="4">
    <source>
        <dbReference type="Proteomes" id="UP000054516"/>
    </source>
</evidence>
<sequence length="234" mass="25529">MAPLPADGLNPLYILFAPFSRYNAYMAGAKMTEKSAPVADDTSSAAGLEEGAAAAAMRHFKADFAVTAGVCVAIVLMVTAVICVFSHFWRRILGRRVGGMAGARKMDRKGDNNNDIRSNSNINNKNDSGNTNNNNNNIITNNEKNDPGEKKGEAWSAPRFDVLPSCPNSDIQLLPPSFPQAAPSDVCPDLCYDNHPPGIPRPRENWDNYSDATLGWFEGDIDRPSRIAHFMDQL</sequence>
<gene>
    <name evidence="3" type="ORF">SAMD00023353_0203410</name>
</gene>
<feature type="region of interest" description="Disordered" evidence="1">
    <location>
        <begin position="101"/>
        <end position="154"/>
    </location>
</feature>
<evidence type="ECO:0000256" key="2">
    <source>
        <dbReference type="SAM" id="Phobius"/>
    </source>
</evidence>
<protein>
    <submittedName>
        <fullName evidence="3">Uncharacterized protein</fullName>
    </submittedName>
</protein>
<feature type="compositionally biased region" description="Low complexity" evidence="1">
    <location>
        <begin position="115"/>
        <end position="142"/>
    </location>
</feature>
<feature type="compositionally biased region" description="Basic and acidic residues" evidence="1">
    <location>
        <begin position="104"/>
        <end position="114"/>
    </location>
</feature>
<evidence type="ECO:0000256" key="1">
    <source>
        <dbReference type="SAM" id="MobiDB-lite"/>
    </source>
</evidence>
<keyword evidence="2" id="KW-0812">Transmembrane</keyword>
<proteinExistence type="predicted"/>
<accession>A0A1W2TNX9</accession>
<keyword evidence="4" id="KW-1185">Reference proteome</keyword>
<name>A0A1W2TNX9_ROSNE</name>
<reference evidence="3" key="1">
    <citation type="submission" date="2016-03" db="EMBL/GenBank/DDBJ databases">
        <title>Draft genome sequence of Rosellinia necatrix.</title>
        <authorList>
            <person name="Kanematsu S."/>
        </authorList>
    </citation>
    <scope>NUCLEOTIDE SEQUENCE [LARGE SCALE GENOMIC DNA]</scope>
    <source>
        <strain evidence="3">W97</strain>
    </source>
</reference>
<feature type="transmembrane region" description="Helical" evidence="2">
    <location>
        <begin position="64"/>
        <end position="89"/>
    </location>
</feature>
<dbReference type="AlphaFoldDB" id="A0A1W2TNX9"/>
<evidence type="ECO:0000313" key="3">
    <source>
        <dbReference type="EMBL" id="GAP90086.1"/>
    </source>
</evidence>
<dbReference type="EMBL" id="DF977447">
    <property type="protein sequence ID" value="GAP90086.1"/>
    <property type="molecule type" value="Genomic_DNA"/>
</dbReference>